<comment type="caution">
    <text evidence="1">The sequence shown here is derived from an EMBL/GenBank/DDBJ whole genome shotgun (WGS) entry which is preliminary data.</text>
</comment>
<proteinExistence type="predicted"/>
<evidence type="ECO:0000313" key="1">
    <source>
        <dbReference type="EMBL" id="PPT73286.1"/>
    </source>
</evidence>
<organism evidence="1 2">
    <name type="scientific">Xanthomonas theicola</name>
    <dbReference type="NCBI Taxonomy" id="56464"/>
    <lineage>
        <taxon>Bacteria</taxon>
        <taxon>Pseudomonadati</taxon>
        <taxon>Pseudomonadota</taxon>
        <taxon>Gammaproteobacteria</taxon>
        <taxon>Lysobacterales</taxon>
        <taxon>Lysobacteraceae</taxon>
        <taxon>Xanthomonas</taxon>
    </lineage>
</organism>
<sequence length="149" mass="17412">MTTATAKPSNVPIEPARQWPLKFEKHSFEIYSYDTYGCKVWYADTWQAMDDETKLKRSSDRYGPNYQKNWGGGHSGIRNFPLPAEIAWRSKDGQSHQARIDIGELFKDEVILHNVPREEMADVPYGKYQHDPDIIMEVNDRTIRVYMRA</sequence>
<name>A0A2S6YZ55_9XANT</name>
<feature type="non-terminal residue" evidence="1">
    <location>
        <position position="149"/>
    </location>
</feature>
<accession>A0A2S6YZ55</accession>
<reference evidence="1 2" key="1">
    <citation type="submission" date="2016-08" db="EMBL/GenBank/DDBJ databases">
        <title>Evolution of the type three secretion system and type three effector repertoires in Xanthomonas.</title>
        <authorList>
            <person name="Merda D."/>
            <person name="Briand M."/>
            <person name="Bosis E."/>
            <person name="Rousseau C."/>
            <person name="Portier P."/>
            <person name="Jacques M.-A."/>
            <person name="Fischer-Le Saux M."/>
        </authorList>
    </citation>
    <scope>NUCLEOTIDE SEQUENCE [LARGE SCALE GENOMIC DNA]</scope>
    <source>
        <strain evidence="1 2">CFBP 4691</strain>
    </source>
</reference>
<protein>
    <submittedName>
        <fullName evidence="1">Uncharacterized protein</fullName>
    </submittedName>
</protein>
<dbReference type="Proteomes" id="UP000239898">
    <property type="component" value="Unassembled WGS sequence"/>
</dbReference>
<keyword evidence="2" id="KW-1185">Reference proteome</keyword>
<gene>
    <name evidence="1" type="ORF">XthCFBP4691_20480</name>
</gene>
<dbReference type="AlphaFoldDB" id="A0A2S6YZ55"/>
<evidence type="ECO:0000313" key="2">
    <source>
        <dbReference type="Proteomes" id="UP000239898"/>
    </source>
</evidence>
<dbReference type="EMBL" id="MIGX01000305">
    <property type="protein sequence ID" value="PPT73286.1"/>
    <property type="molecule type" value="Genomic_DNA"/>
</dbReference>